<gene>
    <name evidence="2" type="ORF">IPOD504_LOCUS14052</name>
</gene>
<accession>A0ABN8IXS4</accession>
<dbReference type="EMBL" id="OW152817">
    <property type="protein sequence ID" value="CAH2068121.1"/>
    <property type="molecule type" value="Genomic_DNA"/>
</dbReference>
<sequence length="139" mass="15588">MRMAYVTEREAATFADGCRDSNSRYRLTDGKEGNRSALRTGRRPREAAPCKCTSQGVRPTYHSATTARSRHLLSCTALRPYFQWLSRKRPSVVAPPMRTQCCLLRADKVHFPVRRAPTNRDAGANAILLSLIAALYESC</sequence>
<keyword evidence="3" id="KW-1185">Reference proteome</keyword>
<feature type="non-terminal residue" evidence="2">
    <location>
        <position position="1"/>
    </location>
</feature>
<dbReference type="Proteomes" id="UP000837857">
    <property type="component" value="Chromosome 5"/>
</dbReference>
<name>A0ABN8IXS4_9NEOP</name>
<evidence type="ECO:0000256" key="1">
    <source>
        <dbReference type="SAM" id="MobiDB-lite"/>
    </source>
</evidence>
<reference evidence="2" key="1">
    <citation type="submission" date="2022-03" db="EMBL/GenBank/DDBJ databases">
        <authorList>
            <person name="Martin H S."/>
        </authorList>
    </citation>
    <scope>NUCLEOTIDE SEQUENCE</scope>
</reference>
<evidence type="ECO:0000313" key="3">
    <source>
        <dbReference type="Proteomes" id="UP000837857"/>
    </source>
</evidence>
<organism evidence="2 3">
    <name type="scientific">Iphiclides podalirius</name>
    <name type="common">scarce swallowtail</name>
    <dbReference type="NCBI Taxonomy" id="110791"/>
    <lineage>
        <taxon>Eukaryota</taxon>
        <taxon>Metazoa</taxon>
        <taxon>Ecdysozoa</taxon>
        <taxon>Arthropoda</taxon>
        <taxon>Hexapoda</taxon>
        <taxon>Insecta</taxon>
        <taxon>Pterygota</taxon>
        <taxon>Neoptera</taxon>
        <taxon>Endopterygota</taxon>
        <taxon>Lepidoptera</taxon>
        <taxon>Glossata</taxon>
        <taxon>Ditrysia</taxon>
        <taxon>Papilionoidea</taxon>
        <taxon>Papilionidae</taxon>
        <taxon>Papilioninae</taxon>
        <taxon>Iphiclides</taxon>
    </lineage>
</organism>
<evidence type="ECO:0000313" key="2">
    <source>
        <dbReference type="EMBL" id="CAH2068121.1"/>
    </source>
</evidence>
<protein>
    <submittedName>
        <fullName evidence="2">Uncharacterized protein</fullName>
    </submittedName>
</protein>
<proteinExistence type="predicted"/>
<feature type="region of interest" description="Disordered" evidence="1">
    <location>
        <begin position="26"/>
        <end position="51"/>
    </location>
</feature>